<organism evidence="1 2">
    <name type="scientific">Anthostomella pinea</name>
    <dbReference type="NCBI Taxonomy" id="933095"/>
    <lineage>
        <taxon>Eukaryota</taxon>
        <taxon>Fungi</taxon>
        <taxon>Dikarya</taxon>
        <taxon>Ascomycota</taxon>
        <taxon>Pezizomycotina</taxon>
        <taxon>Sordariomycetes</taxon>
        <taxon>Xylariomycetidae</taxon>
        <taxon>Xylariales</taxon>
        <taxon>Xylariaceae</taxon>
        <taxon>Anthostomella</taxon>
    </lineage>
</organism>
<reference evidence="1" key="1">
    <citation type="submission" date="2023-10" db="EMBL/GenBank/DDBJ databases">
        <authorList>
            <person name="Hackl T."/>
        </authorList>
    </citation>
    <scope>NUCLEOTIDE SEQUENCE</scope>
</reference>
<sequence length="72" mass="7935">MLDQIAAVHFNSIENKIEATAEAQQIANKEMMDLIAAIKETPNRLEAKFNDLNGRVDALLTSNGIDPKKLTP</sequence>
<proteinExistence type="predicted"/>
<evidence type="ECO:0000313" key="2">
    <source>
        <dbReference type="Proteomes" id="UP001295740"/>
    </source>
</evidence>
<accession>A0AAI8VST5</accession>
<protein>
    <submittedName>
        <fullName evidence="1">Uu.00g051190.m01.CDS01</fullName>
    </submittedName>
</protein>
<keyword evidence="2" id="KW-1185">Reference proteome</keyword>
<dbReference type="Proteomes" id="UP001295740">
    <property type="component" value="Unassembled WGS sequence"/>
</dbReference>
<gene>
    <name evidence="1" type="ORF">KHLLAP_LOCUS10884</name>
</gene>
<dbReference type="EMBL" id="CAUWAG010000014">
    <property type="protein sequence ID" value="CAJ2510416.1"/>
    <property type="molecule type" value="Genomic_DNA"/>
</dbReference>
<name>A0AAI8VST5_9PEZI</name>
<comment type="caution">
    <text evidence="1">The sequence shown here is derived from an EMBL/GenBank/DDBJ whole genome shotgun (WGS) entry which is preliminary data.</text>
</comment>
<evidence type="ECO:0000313" key="1">
    <source>
        <dbReference type="EMBL" id="CAJ2510416.1"/>
    </source>
</evidence>
<dbReference type="AlphaFoldDB" id="A0AAI8VST5"/>